<feature type="transmembrane region" description="Helical" evidence="1">
    <location>
        <begin position="6"/>
        <end position="21"/>
    </location>
</feature>
<dbReference type="EMBL" id="FQZX01000001">
    <property type="protein sequence ID" value="SHJ42441.1"/>
    <property type="molecule type" value="Genomic_DNA"/>
</dbReference>
<evidence type="ECO:0000313" key="2">
    <source>
        <dbReference type="EMBL" id="SHJ42441.1"/>
    </source>
</evidence>
<evidence type="ECO:0008006" key="4">
    <source>
        <dbReference type="Google" id="ProtNLM"/>
    </source>
</evidence>
<protein>
    <recommendedName>
        <fullName evidence="4">Lycopene cyclase domain-containing protein</fullName>
    </recommendedName>
</protein>
<accession>A0A1M6J6Y8</accession>
<keyword evidence="1" id="KW-0812">Transmembrane</keyword>
<keyword evidence="1" id="KW-0472">Membrane</keyword>
<dbReference type="RefSeq" id="WP_073240589.1">
    <property type="nucleotide sequence ID" value="NZ_FQZX01000001.1"/>
</dbReference>
<dbReference type="Proteomes" id="UP000184314">
    <property type="component" value="Unassembled WGS sequence"/>
</dbReference>
<organism evidence="2 3">
    <name type="scientific">Maribacter aquivivus</name>
    <dbReference type="NCBI Taxonomy" id="228958"/>
    <lineage>
        <taxon>Bacteria</taxon>
        <taxon>Pseudomonadati</taxon>
        <taxon>Bacteroidota</taxon>
        <taxon>Flavobacteriia</taxon>
        <taxon>Flavobacteriales</taxon>
        <taxon>Flavobacteriaceae</taxon>
        <taxon>Maribacter</taxon>
    </lineage>
</organism>
<keyword evidence="1" id="KW-1133">Transmembrane helix</keyword>
<feature type="transmembrane region" description="Helical" evidence="1">
    <location>
        <begin position="59"/>
        <end position="84"/>
    </location>
</feature>
<reference evidence="3" key="1">
    <citation type="submission" date="2016-11" db="EMBL/GenBank/DDBJ databases">
        <authorList>
            <person name="Varghese N."/>
            <person name="Submissions S."/>
        </authorList>
    </citation>
    <scope>NUCLEOTIDE SEQUENCE [LARGE SCALE GENOMIC DNA]</scope>
    <source>
        <strain evidence="3">DSM 16478</strain>
    </source>
</reference>
<dbReference type="STRING" id="228958.SAMN04488007_0291"/>
<evidence type="ECO:0000256" key="1">
    <source>
        <dbReference type="SAM" id="Phobius"/>
    </source>
</evidence>
<feature type="transmembrane region" description="Helical" evidence="1">
    <location>
        <begin position="28"/>
        <end position="47"/>
    </location>
</feature>
<keyword evidence="3" id="KW-1185">Reference proteome</keyword>
<proteinExistence type="predicted"/>
<sequence length="97" mass="11245">MKPLLILGVGLVLWALSIYLVRKWKHFWIFFAINFAILAIYTTYIIYGNLDFLGHDEYGLGRLMMLFAIPLIHVLIAFILAMVINYRLQKITIANNA</sequence>
<dbReference type="OrthoDB" id="9975198at2"/>
<evidence type="ECO:0000313" key="3">
    <source>
        <dbReference type="Proteomes" id="UP000184314"/>
    </source>
</evidence>
<name>A0A1M6J6Y8_9FLAO</name>
<dbReference type="AlphaFoldDB" id="A0A1M6J6Y8"/>
<gene>
    <name evidence="2" type="ORF">SAMN04488007_0291</name>
</gene>